<evidence type="ECO:0000256" key="2">
    <source>
        <dbReference type="ARBA" id="ARBA00023125"/>
    </source>
</evidence>
<keyword evidence="1" id="KW-0229">DNA integration</keyword>
<keyword evidence="2" id="KW-0238">DNA-binding</keyword>
<sequence>MVATYRKRSGGWRAEVAKKGVRDSGTFSTKAEAVAWATQREAEILAGVGSPKGASNFTLKEALEKYKDEVSPTKAGKRWEEIRLDKLVNDLEFVGERICDIGADQIAAWRDHRLKSVATSSVRREMTLLSSVFEQARREWRWCPTNPVREVRRPKSRPPRDRRISAAEETLILEGLGYQEGVAPTGKMQELAYAFLIALETAMRQGEILGLVAARVHLSARYVELDKTKNGDARKVPLSSRAVTLFQVLVDAAGKRQNLFTLTSGSADTLFRKVRDRQKIDGLNFHDTRHEATTRLARKLDVLDLARMTGHRDPRSLMVYYNATATEVASRLG</sequence>
<dbReference type="Gene3D" id="1.10.443.10">
    <property type="entry name" value="Intergrase catalytic core"/>
    <property type="match status" value="1"/>
</dbReference>
<evidence type="ECO:0000256" key="1">
    <source>
        <dbReference type="ARBA" id="ARBA00022908"/>
    </source>
</evidence>
<dbReference type="GO" id="GO:0015074">
    <property type="term" value="P:DNA integration"/>
    <property type="evidence" value="ECO:0007669"/>
    <property type="project" value="UniProtKB-KW"/>
</dbReference>
<comment type="caution">
    <text evidence="4">The sequence shown here is derived from an EMBL/GenBank/DDBJ whole genome shotgun (WGS) entry which is preliminary data.</text>
</comment>
<dbReference type="EMBL" id="VZPH01000031">
    <property type="protein sequence ID" value="KAB0561460.1"/>
    <property type="molecule type" value="Genomic_DNA"/>
</dbReference>
<dbReference type="PANTHER" id="PTHR30349:SF94">
    <property type="entry name" value="INTEGRASE_RECOMBINASE HI_1414-RELATED"/>
    <property type="match status" value="1"/>
</dbReference>
<evidence type="ECO:0000313" key="4">
    <source>
        <dbReference type="EMBL" id="KAB0561460.1"/>
    </source>
</evidence>
<dbReference type="GO" id="GO:0003677">
    <property type="term" value="F:DNA binding"/>
    <property type="evidence" value="ECO:0007669"/>
    <property type="project" value="UniProtKB-KW"/>
</dbReference>
<proteinExistence type="predicted"/>
<dbReference type="InterPro" id="IPR010998">
    <property type="entry name" value="Integrase_recombinase_N"/>
</dbReference>
<accession>A0A643EMY4</accession>
<evidence type="ECO:0000256" key="3">
    <source>
        <dbReference type="ARBA" id="ARBA00023172"/>
    </source>
</evidence>
<dbReference type="GO" id="GO:0006310">
    <property type="term" value="P:DNA recombination"/>
    <property type="evidence" value="ECO:0007669"/>
    <property type="project" value="UniProtKB-KW"/>
</dbReference>
<organism evidence="4">
    <name type="scientific">Pseudomonas aeruginosa</name>
    <dbReference type="NCBI Taxonomy" id="287"/>
    <lineage>
        <taxon>Bacteria</taxon>
        <taxon>Pseudomonadati</taxon>
        <taxon>Pseudomonadota</taxon>
        <taxon>Gammaproteobacteria</taxon>
        <taxon>Pseudomonadales</taxon>
        <taxon>Pseudomonadaceae</taxon>
        <taxon>Pseudomonas</taxon>
    </lineage>
</organism>
<protein>
    <submittedName>
        <fullName evidence="4">Site-specific integrase</fullName>
    </submittedName>
</protein>
<dbReference type="AlphaFoldDB" id="A0A643EMY4"/>
<dbReference type="InterPro" id="IPR013762">
    <property type="entry name" value="Integrase-like_cat_sf"/>
</dbReference>
<gene>
    <name evidence="4" type="ORF">F7R07_06225</name>
</gene>
<dbReference type="InterPro" id="IPR002104">
    <property type="entry name" value="Integrase_catalytic"/>
</dbReference>
<dbReference type="Pfam" id="PF00589">
    <property type="entry name" value="Phage_integrase"/>
    <property type="match status" value="1"/>
</dbReference>
<dbReference type="InterPro" id="IPR011010">
    <property type="entry name" value="DNA_brk_join_enz"/>
</dbReference>
<dbReference type="PROSITE" id="PS51898">
    <property type="entry name" value="TYR_RECOMBINASE"/>
    <property type="match status" value="1"/>
</dbReference>
<dbReference type="Gene3D" id="1.10.150.130">
    <property type="match status" value="1"/>
</dbReference>
<name>A0A643EMY4_PSEAI</name>
<dbReference type="SUPFAM" id="SSF56349">
    <property type="entry name" value="DNA breaking-rejoining enzymes"/>
    <property type="match status" value="1"/>
</dbReference>
<dbReference type="CDD" id="cd00796">
    <property type="entry name" value="INT_Rci_Hp1_C"/>
    <property type="match status" value="1"/>
</dbReference>
<keyword evidence="3" id="KW-0233">DNA recombination</keyword>
<dbReference type="PANTHER" id="PTHR30349">
    <property type="entry name" value="PHAGE INTEGRASE-RELATED"/>
    <property type="match status" value="1"/>
</dbReference>
<reference evidence="4" key="1">
    <citation type="submission" date="2019-09" db="EMBL/GenBank/DDBJ databases">
        <title>Draft genome sequences of 48 bacterial type strains from the CCUG.</title>
        <authorList>
            <person name="Tunovic T."/>
            <person name="Pineiro-Iglesias B."/>
            <person name="Unosson C."/>
            <person name="Inganas E."/>
            <person name="Ohlen M."/>
            <person name="Cardew S."/>
            <person name="Jensie-Markopoulos S."/>
            <person name="Salva-Serra F."/>
            <person name="Jaen-Luchoro D."/>
            <person name="Karlsson R."/>
            <person name="Svensson-Stadler L."/>
            <person name="Chun J."/>
            <person name="Moore E."/>
        </authorList>
    </citation>
    <scope>NUCLEOTIDE SEQUENCE</scope>
    <source>
        <strain evidence="4">CCUG 551</strain>
    </source>
</reference>
<dbReference type="InterPro" id="IPR050090">
    <property type="entry name" value="Tyrosine_recombinase_XerCD"/>
</dbReference>